<reference evidence="3" key="1">
    <citation type="submission" date="2010-03" db="EMBL/GenBank/DDBJ databases">
        <title>The genome sequence of Ruminococcus sp. 18P13.</title>
        <authorList>
            <consortium name="metaHIT consortium -- http://www.metahit.eu/"/>
            <person name="Pajon A."/>
            <person name="Turner K."/>
            <person name="Parkhill J."/>
            <person name="Bernalier A."/>
        </authorList>
    </citation>
    <scope>NUCLEOTIDE SEQUENCE [LARGE SCALE GENOMIC DNA]</scope>
    <source>
        <strain evidence="3">Type strain: 18P13</strain>
    </source>
</reference>
<dbReference type="GeneID" id="83157066"/>
<gene>
    <name evidence="3" type="ordered locus">RUM_02710</name>
</gene>
<sequence length="203" mass="23507">MKEKMQREYSIPFELFAKAFTLFQRKFVYPRCWIITAFLGAVIVFYVSAALQDPGNTLTYVLIFACLAVIFIQWYNPKKIRRQLLNAIKDLGDETYRLTVEEDGLTIGTILPEPEEDAEQESGDGFHDIFPEEPPQLADTVIPFNKQVKIVESAEFFLVYQVRAMFYVIPKQAFSPEENRQLAGLFAEKLGRQFCPDKQTERN</sequence>
<dbReference type="InterPro" id="IPR025588">
    <property type="entry name" value="YcxB-like_C"/>
</dbReference>
<proteinExistence type="predicted"/>
<dbReference type="KEGG" id="rch:RUM_02710"/>
<accession>D4LA69</accession>
<feature type="domain" description="YcxB-like C-terminal" evidence="2">
    <location>
        <begin position="141"/>
        <end position="179"/>
    </location>
</feature>
<organism evidence="3 4">
    <name type="scientific">Ruminococcus champanellensis (strain DSM 18848 / JCM 17042 / KCTC 15320 / 18P13)</name>
    <dbReference type="NCBI Taxonomy" id="213810"/>
    <lineage>
        <taxon>Bacteria</taxon>
        <taxon>Bacillati</taxon>
        <taxon>Bacillota</taxon>
        <taxon>Clostridia</taxon>
        <taxon>Eubacteriales</taxon>
        <taxon>Oscillospiraceae</taxon>
        <taxon>Ruminococcus</taxon>
    </lineage>
</organism>
<dbReference type="Pfam" id="PF14317">
    <property type="entry name" value="YcxB"/>
    <property type="match status" value="1"/>
</dbReference>
<keyword evidence="1" id="KW-0472">Membrane</keyword>
<dbReference type="HOGENOM" id="CLU_1348099_0_0_9"/>
<evidence type="ECO:0000259" key="2">
    <source>
        <dbReference type="Pfam" id="PF14317"/>
    </source>
</evidence>
<evidence type="ECO:0000313" key="4">
    <source>
        <dbReference type="Proteomes" id="UP000007054"/>
    </source>
</evidence>
<dbReference type="AlphaFoldDB" id="D4LA69"/>
<reference evidence="3" key="2">
    <citation type="submission" date="2010-03" db="EMBL/GenBank/DDBJ databases">
        <authorList>
            <person name="Pajon A."/>
        </authorList>
    </citation>
    <scope>NUCLEOTIDE SEQUENCE</scope>
    <source>
        <strain evidence="3">Type strain: 18P13</strain>
    </source>
</reference>
<dbReference type="RefSeq" id="WP_015557421.1">
    <property type="nucleotide sequence ID" value="NC_021039.1"/>
</dbReference>
<keyword evidence="1" id="KW-0812">Transmembrane</keyword>
<keyword evidence="1" id="KW-1133">Transmembrane helix</keyword>
<evidence type="ECO:0000313" key="3">
    <source>
        <dbReference type="EMBL" id="CBL16514.1"/>
    </source>
</evidence>
<dbReference type="EMBL" id="FP929052">
    <property type="protein sequence ID" value="CBL16514.1"/>
    <property type="molecule type" value="Genomic_DNA"/>
</dbReference>
<dbReference type="Proteomes" id="UP000007054">
    <property type="component" value="Chromosome"/>
</dbReference>
<dbReference type="STRING" id="213810.RUM_02710"/>
<dbReference type="BioCyc" id="RCHA213810:RUM_RS11850-MONOMER"/>
<dbReference type="PATRIC" id="fig|213810.4.peg.175"/>
<evidence type="ECO:0000256" key="1">
    <source>
        <dbReference type="SAM" id="Phobius"/>
    </source>
</evidence>
<name>D4LA69_RUMC1</name>
<protein>
    <recommendedName>
        <fullName evidence="2">YcxB-like C-terminal domain-containing protein</fullName>
    </recommendedName>
</protein>
<keyword evidence="4" id="KW-1185">Reference proteome</keyword>
<feature type="transmembrane region" description="Helical" evidence="1">
    <location>
        <begin position="32"/>
        <end position="51"/>
    </location>
</feature>
<feature type="transmembrane region" description="Helical" evidence="1">
    <location>
        <begin position="57"/>
        <end position="75"/>
    </location>
</feature>